<feature type="region of interest" description="Disordered" evidence="1">
    <location>
        <begin position="1"/>
        <end position="43"/>
    </location>
</feature>
<feature type="compositionally biased region" description="Basic and acidic residues" evidence="1">
    <location>
        <begin position="1"/>
        <end position="19"/>
    </location>
</feature>
<name>A0A0F7P896_9EURY</name>
<gene>
    <name evidence="3" type="ORF">HLASA_0444</name>
    <name evidence="2" type="ORF">HLASF_0446</name>
</gene>
<dbReference type="Proteomes" id="UP000069906">
    <property type="component" value="Chromosome"/>
</dbReference>
<sequence length="192" mass="21563">MTGERDTPENSPDTGDHRTSHSCSGSRGERVRSDGGANSGRDRHRILRELRGELVRHPAVRSVEGEPPDGYRELRAALNPSWFGRGTETASLRVTWIPDPTPGPEASDRANDTWMRTPIRAYYILHYSEPDGLDCGFHCEPNPHVDGLLHYQKREDANDAYTYKLVSFGARSVTGLLWEMMDALGDRLDDID</sequence>
<evidence type="ECO:0000313" key="2">
    <source>
        <dbReference type="EMBL" id="AKH96952.1"/>
    </source>
</evidence>
<dbReference type="KEGG" id="hsu:HLASF_0446"/>
<dbReference type="KEGG" id="hsf:HLASA_0444"/>
<dbReference type="EMBL" id="CP008874">
    <property type="protein sequence ID" value="AKH96952.1"/>
    <property type="molecule type" value="Genomic_DNA"/>
</dbReference>
<protein>
    <submittedName>
        <fullName evidence="2">Uncharacterized protein</fullName>
    </submittedName>
</protein>
<accession>A0A0F7P896</accession>
<evidence type="ECO:0000256" key="1">
    <source>
        <dbReference type="SAM" id="MobiDB-lite"/>
    </source>
</evidence>
<evidence type="ECO:0000313" key="4">
    <source>
        <dbReference type="Proteomes" id="UP000060390"/>
    </source>
</evidence>
<dbReference type="Proteomes" id="UP000060390">
    <property type="component" value="Chromosome"/>
</dbReference>
<reference evidence="2 5" key="1">
    <citation type="journal article" date="2015" name="ISME J.">
        <title>Elemental sulfur and acetate can support life of a novel strictly anaerobic haloarchaeon.</title>
        <authorList>
            <person name="Sorokin D.Y."/>
            <person name="Kublanov I.V."/>
            <person name="Gavrilov S.N."/>
            <person name="Rojo D."/>
            <person name="Roman P."/>
            <person name="Golyshin P.N."/>
            <person name="Slepak V.Z."/>
            <person name="Smedile F."/>
            <person name="Ferrer M."/>
            <person name="Messina E."/>
            <person name="La Cono V."/>
            <person name="Yakimov M.M."/>
        </authorList>
    </citation>
    <scope>NUCLEOTIDE SEQUENCE [LARGE SCALE GENOMIC DNA]</scope>
    <source>
        <strain evidence="2 5">HSR2</strain>
    </source>
</reference>
<evidence type="ECO:0000313" key="3">
    <source>
        <dbReference type="EMBL" id="ALG81353.1"/>
    </source>
</evidence>
<dbReference type="STRING" id="1604004.HLASA_0444"/>
<proteinExistence type="predicted"/>
<reference evidence="4" key="2">
    <citation type="submission" date="2015-05" db="EMBL/GenBank/DDBJ databases">
        <title>Complete genome sequence of Halanaeroarchaeum sulfurireducens type strain M27-SA2, a sulfate-reducer haloarchaeon from marine anoxic lake Medee.</title>
        <authorList>
            <person name="Messina E."/>
            <person name="Kublanov I.V."/>
            <person name="Toshchakov S."/>
            <person name="Arcadi E."/>
            <person name="La Spada G."/>
            <person name="La Cono V."/>
            <person name="Yakimov M.M."/>
        </authorList>
    </citation>
    <scope>NUCLEOTIDE SEQUENCE [LARGE SCALE GENOMIC DNA]</scope>
    <source>
        <strain evidence="4">M27-SA2</strain>
    </source>
</reference>
<keyword evidence="5" id="KW-1185">Reference proteome</keyword>
<dbReference type="HOGENOM" id="CLU_123703_0_0_2"/>
<reference evidence="3 4" key="3">
    <citation type="journal article" date="2016" name="Stand. Genomic Sci.">
        <title>Complete genome sequence of 'Halanaeroarchaeum sulfurireducens' M27-SA2, a sulfur-reducing and acetate-oxidizing haloarchaeon from the deep-sea hypersaline anoxic lake Medee.</title>
        <authorList>
            <person name="Messina E."/>
            <person name="Sorokin D.Y."/>
            <person name="Kublanov I.V."/>
            <person name="Toshchakov S."/>
            <person name="Lopatina A."/>
            <person name="Arcadi E."/>
            <person name="Smedile F."/>
            <person name="La Spada G."/>
            <person name="La Cono V."/>
            <person name="Yakimov M.M."/>
        </authorList>
    </citation>
    <scope>NUCLEOTIDE SEQUENCE [LARGE SCALE GENOMIC DNA]</scope>
    <source>
        <strain evidence="3 4">M27-SA2</strain>
    </source>
</reference>
<dbReference type="AlphaFoldDB" id="A0A0F7P896"/>
<dbReference type="EMBL" id="CP011564">
    <property type="protein sequence ID" value="ALG81353.1"/>
    <property type="molecule type" value="Genomic_DNA"/>
</dbReference>
<evidence type="ECO:0000313" key="5">
    <source>
        <dbReference type="Proteomes" id="UP000069906"/>
    </source>
</evidence>
<organism evidence="2 5">
    <name type="scientific">Halanaeroarchaeum sulfurireducens</name>
    <dbReference type="NCBI Taxonomy" id="1604004"/>
    <lineage>
        <taxon>Archaea</taxon>
        <taxon>Methanobacteriati</taxon>
        <taxon>Methanobacteriota</taxon>
        <taxon>Stenosarchaea group</taxon>
        <taxon>Halobacteria</taxon>
        <taxon>Halobacteriales</taxon>
        <taxon>Halobacteriaceae</taxon>
        <taxon>Halanaeroarchaeum</taxon>
    </lineage>
</organism>